<comment type="caution">
    <text evidence="2">The sequence shown here is derived from an EMBL/GenBank/DDBJ whole genome shotgun (WGS) entry which is preliminary data.</text>
</comment>
<reference evidence="2 3" key="1">
    <citation type="submission" date="2017-10" db="EMBL/GenBank/DDBJ databases">
        <title>Massilia psychrophilum sp. nov., a novel purple-pigmented bacterium isolated from Tianshan glacier, Xinjiang Municipality, China.</title>
        <authorList>
            <person name="Wang H."/>
        </authorList>
    </citation>
    <scope>NUCLEOTIDE SEQUENCE [LARGE SCALE GENOMIC DNA]</scope>
    <source>
        <strain evidence="2 3">JCM 30074</strain>
    </source>
</reference>
<evidence type="ECO:0000313" key="2">
    <source>
        <dbReference type="EMBL" id="PIL42933.1"/>
    </source>
</evidence>
<keyword evidence="3" id="KW-1185">Reference proteome</keyword>
<dbReference type="OrthoDB" id="8779484at2"/>
<evidence type="ECO:0000256" key="1">
    <source>
        <dbReference type="SAM" id="MobiDB-lite"/>
    </source>
</evidence>
<dbReference type="Proteomes" id="UP000230390">
    <property type="component" value="Unassembled WGS sequence"/>
</dbReference>
<evidence type="ECO:0000313" key="3">
    <source>
        <dbReference type="Proteomes" id="UP000230390"/>
    </source>
</evidence>
<name>A0A2G8TAD4_9BURK</name>
<dbReference type="EMBL" id="PDOC01000018">
    <property type="protein sequence ID" value="PIL42933.1"/>
    <property type="molecule type" value="Genomic_DNA"/>
</dbReference>
<accession>A0A2G8TAD4</accession>
<protein>
    <submittedName>
        <fullName evidence="2">Uncharacterized protein</fullName>
    </submittedName>
</protein>
<feature type="compositionally biased region" description="Basic and acidic residues" evidence="1">
    <location>
        <begin position="29"/>
        <end position="38"/>
    </location>
</feature>
<sequence>MNQTPAPNDPRTARPMLDEADIGSGEKTPAQKETEEIIRQIPPLPADKSGADDNAKPAAPNRP</sequence>
<proteinExistence type="predicted"/>
<gene>
    <name evidence="2" type="ORF">CR105_21450</name>
</gene>
<dbReference type="AlphaFoldDB" id="A0A2G8TAD4"/>
<dbReference type="RefSeq" id="WP_099792020.1">
    <property type="nucleotide sequence ID" value="NZ_JBHLYV010000018.1"/>
</dbReference>
<feature type="region of interest" description="Disordered" evidence="1">
    <location>
        <begin position="1"/>
        <end position="63"/>
    </location>
</feature>
<organism evidence="2 3">
    <name type="scientific">Massilia eurypsychrophila</name>
    <dbReference type="NCBI Taxonomy" id="1485217"/>
    <lineage>
        <taxon>Bacteria</taxon>
        <taxon>Pseudomonadati</taxon>
        <taxon>Pseudomonadota</taxon>
        <taxon>Betaproteobacteria</taxon>
        <taxon>Burkholderiales</taxon>
        <taxon>Oxalobacteraceae</taxon>
        <taxon>Telluria group</taxon>
        <taxon>Massilia</taxon>
    </lineage>
</organism>